<dbReference type="Proteomes" id="UP000230750">
    <property type="component" value="Unassembled WGS sequence"/>
</dbReference>
<organism evidence="1 2">
    <name type="scientific">Stichopus japonicus</name>
    <name type="common">Sea cucumber</name>
    <dbReference type="NCBI Taxonomy" id="307972"/>
    <lineage>
        <taxon>Eukaryota</taxon>
        <taxon>Metazoa</taxon>
        <taxon>Echinodermata</taxon>
        <taxon>Eleutherozoa</taxon>
        <taxon>Echinozoa</taxon>
        <taxon>Holothuroidea</taxon>
        <taxon>Aspidochirotacea</taxon>
        <taxon>Aspidochirotida</taxon>
        <taxon>Stichopodidae</taxon>
        <taxon>Apostichopus</taxon>
    </lineage>
</organism>
<comment type="caution">
    <text evidence="1">The sequence shown here is derived from an EMBL/GenBank/DDBJ whole genome shotgun (WGS) entry which is preliminary data.</text>
</comment>
<sequence>MNTGSDNVEWWQKVPCHFTWSLEDTDEDYNTMKNKVKSTLESWNEEHPNSPPCQPLLFLGFLEVSKFKGLPRQNPRQAMNHFNNVEREAAKMPVAEERNACMTVALANRIWCNEILSQSQEGKEDVDALHKSKPKTGEETDDMRRLKRLWNEKNEILEAYIEGIAVFSLEYLGPRKYKDAEDRCRKALVVIPTNPEWHHSLGCFIGRQESDKVINSEAGTIT</sequence>
<name>A0A2G8KFL0_STIJA</name>
<dbReference type="Gene3D" id="1.25.40.10">
    <property type="entry name" value="Tetratricopeptide repeat domain"/>
    <property type="match status" value="1"/>
</dbReference>
<dbReference type="InterPro" id="IPR011990">
    <property type="entry name" value="TPR-like_helical_dom_sf"/>
</dbReference>
<proteinExistence type="predicted"/>
<keyword evidence="2" id="KW-1185">Reference proteome</keyword>
<dbReference type="AlphaFoldDB" id="A0A2G8KFL0"/>
<dbReference type="EMBL" id="MRZV01000621">
    <property type="protein sequence ID" value="PIK46776.1"/>
    <property type="molecule type" value="Genomic_DNA"/>
</dbReference>
<reference evidence="1 2" key="1">
    <citation type="journal article" date="2017" name="PLoS Biol.">
        <title>The sea cucumber genome provides insights into morphological evolution and visceral regeneration.</title>
        <authorList>
            <person name="Zhang X."/>
            <person name="Sun L."/>
            <person name="Yuan J."/>
            <person name="Sun Y."/>
            <person name="Gao Y."/>
            <person name="Zhang L."/>
            <person name="Li S."/>
            <person name="Dai H."/>
            <person name="Hamel J.F."/>
            <person name="Liu C."/>
            <person name="Yu Y."/>
            <person name="Liu S."/>
            <person name="Lin W."/>
            <person name="Guo K."/>
            <person name="Jin S."/>
            <person name="Xu P."/>
            <person name="Storey K.B."/>
            <person name="Huan P."/>
            <person name="Zhang T."/>
            <person name="Zhou Y."/>
            <person name="Zhang J."/>
            <person name="Lin C."/>
            <person name="Li X."/>
            <person name="Xing L."/>
            <person name="Huo D."/>
            <person name="Sun M."/>
            <person name="Wang L."/>
            <person name="Mercier A."/>
            <person name="Li F."/>
            <person name="Yang H."/>
            <person name="Xiang J."/>
        </authorList>
    </citation>
    <scope>NUCLEOTIDE SEQUENCE [LARGE SCALE GENOMIC DNA]</scope>
    <source>
        <strain evidence="1">Shaxun</strain>
        <tissue evidence="1">Muscle</tissue>
    </source>
</reference>
<dbReference type="OrthoDB" id="10043504at2759"/>
<evidence type="ECO:0000313" key="2">
    <source>
        <dbReference type="Proteomes" id="UP000230750"/>
    </source>
</evidence>
<protein>
    <submittedName>
        <fullName evidence="1">Putative interferon-induced protein with tetratricopeptide repeats 1B-like</fullName>
    </submittedName>
</protein>
<accession>A0A2G8KFL0</accession>
<evidence type="ECO:0000313" key="1">
    <source>
        <dbReference type="EMBL" id="PIK46776.1"/>
    </source>
</evidence>
<gene>
    <name evidence="1" type="ORF">BSL78_16374</name>
</gene>